<evidence type="ECO:0000256" key="8">
    <source>
        <dbReference type="ARBA" id="ARBA00022840"/>
    </source>
</evidence>
<feature type="transmembrane region" description="Helical" evidence="19">
    <location>
        <begin position="1850"/>
        <end position="1872"/>
    </location>
</feature>
<comment type="similarity">
    <text evidence="17">Belongs to the TRAFAC class myosin-kinesin ATPase superfamily. Myosin family.</text>
</comment>
<evidence type="ECO:0000256" key="19">
    <source>
        <dbReference type="SAM" id="Phobius"/>
    </source>
</evidence>
<dbReference type="Gene3D" id="3.40.850.10">
    <property type="entry name" value="Kinesin motor domain"/>
    <property type="match status" value="1"/>
</dbReference>
<evidence type="ECO:0000313" key="21">
    <source>
        <dbReference type="EMBL" id="CAC5394646.1"/>
    </source>
</evidence>
<dbReference type="EC" id="2.4.1.16" evidence="2"/>
<dbReference type="PROSITE" id="PS51456">
    <property type="entry name" value="MYOSIN_MOTOR"/>
    <property type="match status" value="1"/>
</dbReference>
<evidence type="ECO:0000256" key="3">
    <source>
        <dbReference type="ARBA" id="ARBA00022475"/>
    </source>
</evidence>
<keyword evidence="17" id="KW-0009">Actin-binding</keyword>
<comment type="subcellular location">
    <subcellularLocation>
        <location evidence="1">Cell membrane</location>
        <topology evidence="1">Multi-pass membrane protein</topology>
    </subcellularLocation>
</comment>
<proteinExistence type="inferred from homology"/>
<dbReference type="GO" id="GO:0005524">
    <property type="term" value="F:ATP binding"/>
    <property type="evidence" value="ECO:0007669"/>
    <property type="project" value="UniProtKB-UniRule"/>
</dbReference>
<evidence type="ECO:0000256" key="9">
    <source>
        <dbReference type="ARBA" id="ARBA00022989"/>
    </source>
</evidence>
<evidence type="ECO:0000256" key="12">
    <source>
        <dbReference type="ARBA" id="ARBA00023136"/>
    </source>
</evidence>
<dbReference type="FunFam" id="3.90.550.10:FF:000139">
    <property type="entry name" value="Chitin synthase 8"/>
    <property type="match status" value="1"/>
</dbReference>
<dbReference type="InterPro" id="IPR036961">
    <property type="entry name" value="Kinesin_motor_dom_sf"/>
</dbReference>
<keyword evidence="13 17" id="KW-0505">Motor protein</keyword>
<dbReference type="SUPFAM" id="SSF52540">
    <property type="entry name" value="P-loop containing nucleoside triphosphate hydrolases"/>
    <property type="match status" value="1"/>
</dbReference>
<evidence type="ECO:0000256" key="16">
    <source>
        <dbReference type="ARBA" id="ARBA00048014"/>
    </source>
</evidence>
<dbReference type="EMBL" id="CACVKT020005342">
    <property type="protein sequence ID" value="CAC5394646.1"/>
    <property type="molecule type" value="Genomic_DNA"/>
</dbReference>
<evidence type="ECO:0000256" key="4">
    <source>
        <dbReference type="ARBA" id="ARBA00022676"/>
    </source>
</evidence>
<protein>
    <recommendedName>
        <fullName evidence="2">chitin synthase</fullName>
        <ecNumber evidence="2">2.4.1.16</ecNumber>
    </recommendedName>
</protein>
<dbReference type="Proteomes" id="UP000507470">
    <property type="component" value="Unassembled WGS sequence"/>
</dbReference>
<evidence type="ECO:0000259" key="20">
    <source>
        <dbReference type="PROSITE" id="PS51456"/>
    </source>
</evidence>
<dbReference type="InterPro" id="IPR029044">
    <property type="entry name" value="Nucleotide-diphossugar_trans"/>
</dbReference>
<dbReference type="CDD" id="cd00124">
    <property type="entry name" value="MYSc"/>
    <property type="match status" value="1"/>
</dbReference>
<feature type="binding site" evidence="17">
    <location>
        <begin position="95"/>
        <end position="102"/>
    </location>
    <ligand>
        <name>ATP</name>
        <dbReference type="ChEBI" id="CHEBI:30616"/>
    </ligand>
</feature>
<keyword evidence="12 19" id="KW-0472">Membrane</keyword>
<feature type="transmembrane region" description="Helical" evidence="19">
    <location>
        <begin position="883"/>
        <end position="907"/>
    </location>
</feature>
<comment type="catalytic activity">
    <reaction evidence="16">
        <text>[(1-&gt;4)-N-acetyl-beta-D-glucosaminyl](n) + UDP-N-acetyl-alpha-D-glucosamine = [(1-&gt;4)-N-acetyl-beta-D-glucosaminyl](n+1) + UDP + H(+)</text>
        <dbReference type="Rhea" id="RHEA:16637"/>
        <dbReference type="Rhea" id="RHEA-COMP:9593"/>
        <dbReference type="Rhea" id="RHEA-COMP:9595"/>
        <dbReference type="ChEBI" id="CHEBI:15378"/>
        <dbReference type="ChEBI" id="CHEBI:17029"/>
        <dbReference type="ChEBI" id="CHEBI:57705"/>
        <dbReference type="ChEBI" id="CHEBI:58223"/>
        <dbReference type="EC" id="2.4.1.16"/>
    </reaction>
</comment>
<feature type="transmembrane region" description="Helical" evidence="19">
    <location>
        <begin position="1005"/>
        <end position="1030"/>
    </location>
</feature>
<evidence type="ECO:0000256" key="6">
    <source>
        <dbReference type="ARBA" id="ARBA00022692"/>
    </source>
</evidence>
<dbReference type="InterPro" id="IPR027417">
    <property type="entry name" value="P-loop_NTPase"/>
</dbReference>
<dbReference type="GO" id="GO:0003779">
    <property type="term" value="F:actin binding"/>
    <property type="evidence" value="ECO:0007669"/>
    <property type="project" value="UniProtKB-KW"/>
</dbReference>
<dbReference type="GO" id="GO:0003774">
    <property type="term" value="F:cytoskeletal motor activity"/>
    <property type="evidence" value="ECO:0007669"/>
    <property type="project" value="UniProtKB-UniRule"/>
</dbReference>
<dbReference type="CDD" id="cd04190">
    <property type="entry name" value="Chitin_synth_C"/>
    <property type="match status" value="1"/>
</dbReference>
<evidence type="ECO:0000256" key="14">
    <source>
        <dbReference type="ARBA" id="ARBA00023180"/>
    </source>
</evidence>
<feature type="region of interest" description="Disordered" evidence="18">
    <location>
        <begin position="554"/>
        <end position="578"/>
    </location>
</feature>
<feature type="transmembrane region" description="Helical" evidence="19">
    <location>
        <begin position="1560"/>
        <end position="1583"/>
    </location>
</feature>
<evidence type="ECO:0000256" key="5">
    <source>
        <dbReference type="ARBA" id="ARBA00022679"/>
    </source>
</evidence>
<dbReference type="PANTHER" id="PTHR22914:SF42">
    <property type="entry name" value="CHITIN SYNTHASE"/>
    <property type="match status" value="1"/>
</dbReference>
<feature type="transmembrane region" description="Helical" evidence="19">
    <location>
        <begin position="739"/>
        <end position="763"/>
    </location>
</feature>
<name>A0A6J8CGM5_MYTCO</name>
<feature type="transmembrane region" description="Helical" evidence="19">
    <location>
        <begin position="979"/>
        <end position="998"/>
    </location>
</feature>
<evidence type="ECO:0000313" key="22">
    <source>
        <dbReference type="Proteomes" id="UP000507470"/>
    </source>
</evidence>
<dbReference type="Gene3D" id="1.20.58.530">
    <property type="match status" value="1"/>
</dbReference>
<dbReference type="GO" id="GO:0005886">
    <property type="term" value="C:plasma membrane"/>
    <property type="evidence" value="ECO:0007669"/>
    <property type="project" value="UniProtKB-SubCell"/>
</dbReference>
<keyword evidence="10" id="KW-0175">Coiled coil</keyword>
<evidence type="ECO:0000256" key="18">
    <source>
        <dbReference type="SAM" id="MobiDB-lite"/>
    </source>
</evidence>
<keyword evidence="6 19" id="KW-0812">Transmembrane</keyword>
<keyword evidence="7 17" id="KW-0547">Nucleotide-binding</keyword>
<dbReference type="SMART" id="SM00242">
    <property type="entry name" value="MYSc"/>
    <property type="match status" value="1"/>
</dbReference>
<dbReference type="SUPFAM" id="SSF53448">
    <property type="entry name" value="Nucleotide-diphospho-sugar transferases"/>
    <property type="match status" value="1"/>
</dbReference>
<dbReference type="OrthoDB" id="370884at2759"/>
<comment type="similarity">
    <text evidence="15">Belongs to the chitin synthase family. Class IV subfamily.</text>
</comment>
<evidence type="ECO:0000256" key="15">
    <source>
        <dbReference type="ARBA" id="ARBA00046329"/>
    </source>
</evidence>
<feature type="transmembrane region" description="Helical" evidence="19">
    <location>
        <begin position="1595"/>
        <end position="1618"/>
    </location>
</feature>
<evidence type="ECO:0000256" key="13">
    <source>
        <dbReference type="ARBA" id="ARBA00023175"/>
    </source>
</evidence>
<evidence type="ECO:0000256" key="17">
    <source>
        <dbReference type="PROSITE-ProRule" id="PRU00782"/>
    </source>
</evidence>
<feature type="transmembrane region" description="Helical" evidence="19">
    <location>
        <begin position="1624"/>
        <end position="1644"/>
    </location>
</feature>
<feature type="transmembrane region" description="Helical" evidence="19">
    <location>
        <begin position="842"/>
        <end position="863"/>
    </location>
</feature>
<dbReference type="Gene3D" id="3.90.550.10">
    <property type="entry name" value="Spore Coat Polysaccharide Biosynthesis Protein SpsA, Chain A"/>
    <property type="match status" value="1"/>
</dbReference>
<dbReference type="GO" id="GO:0006031">
    <property type="term" value="P:chitin biosynthetic process"/>
    <property type="evidence" value="ECO:0007669"/>
    <property type="project" value="TreeGrafter"/>
</dbReference>
<dbReference type="Pfam" id="PF03142">
    <property type="entry name" value="Chitin_synth_2"/>
    <property type="match status" value="1"/>
</dbReference>
<feature type="transmembrane region" description="Helical" evidence="19">
    <location>
        <begin position="928"/>
        <end position="948"/>
    </location>
</feature>
<evidence type="ECO:0000256" key="1">
    <source>
        <dbReference type="ARBA" id="ARBA00004651"/>
    </source>
</evidence>
<dbReference type="Gene3D" id="1.20.120.720">
    <property type="entry name" value="Myosin VI head, motor domain, U50 subdomain"/>
    <property type="match status" value="1"/>
</dbReference>
<dbReference type="Gene3D" id="1.10.10.820">
    <property type="match status" value="1"/>
</dbReference>
<evidence type="ECO:0000256" key="2">
    <source>
        <dbReference type="ARBA" id="ARBA00012543"/>
    </source>
</evidence>
<feature type="compositionally biased region" description="Basic and acidic residues" evidence="18">
    <location>
        <begin position="556"/>
        <end position="566"/>
    </location>
</feature>
<reference evidence="21 22" key="1">
    <citation type="submission" date="2020-06" db="EMBL/GenBank/DDBJ databases">
        <authorList>
            <person name="Li R."/>
            <person name="Bekaert M."/>
        </authorList>
    </citation>
    <scope>NUCLEOTIDE SEQUENCE [LARGE SCALE GENOMIC DNA]</scope>
    <source>
        <strain evidence="22">wild</strain>
    </source>
</reference>
<dbReference type="GO" id="GO:0004100">
    <property type="term" value="F:chitin synthase activity"/>
    <property type="evidence" value="ECO:0007669"/>
    <property type="project" value="UniProtKB-EC"/>
</dbReference>
<sequence length="1873" mass="215240">MSTTRENGDLATLSNLDNQEILLHLKERFNKERIYTYIGDVLIAVNPYKTIPNLYNAEQIDYSKIRDPPHIYWTAEESYTCLQRDRTNQCILVTGDSGAGKTESTKHILKHLTTRSTCKIPDLVNKLNRVNPLIELFGNASTTLNNNSSRFGKLIELSYEGSILIGGKVRTFVLEKSRVVQHKPRERNFHIFYAFFAGNDEQYLQEKYSLKTPSAYRIMVGDEKILHNDTSIFWSQKEKQRYGDRFSEGCKILREIDFNETEISGILDILAACLHLGNIKFEEVGDNTYGVKLVDGDDGENSLRRAMLLLGLDNTDEKVVSEIKDIFIKGPPICLRDQKTLKLLNEIQAADVRDSIVKALYSGVFKAIIDKINMSIKGSMDSTCERQLFLRILDISGFERLIENNSLEQLLINITNEKMHHYLQEQIFILENREYVNEEIFMAANIFRDNKPVIDLIFEEPGILSIMDDQTGISSSDGAKLVTEFNNIKLKKAGVYQCGDTESFTIDHYAGKVKYNASKFLEKNRGTVPEKMKEILIERSNNCIVREYFDSQDSISDNRHNQDKKKSEKKQRPKNSAASQYRKSLYCLVEFLKDGSPLFVRCIKSNDDQQARRFDEKVVLEQLKSAGMNDVIRIRRDGFQCRMPFENFMTKIGKTKVFMKGHALDKVMQKIKELIQNSQNSTTRSDDTIIQITSDTSDEGNQIEGNGNEKWIWDVFRNKERKFEGCVEVENFFLKLCRFIICVGLLVGIAAKGIATILIPLLLASQLNTEKVLILEGAEVCGTSYLLFKVFHHHSMTSGITFIMTSFTLPSILNILKQIDLAREPKSAEIHSHKFSIRLSRVIIAFIAMFIQCGVLVCMIVQPHIILSDKMSIQTQYTTQEKIFIVASLVGVSMGFCQNFLYFDFKISSSDSTSKGWRADVDEARPTINLKLCIIKVGIFLLMAHCLLPEMSWTLTEEHANLKDNFVDKSVKIFRQHKFMFIYIYCAIFASYESVLACKLNMQRISFFIPLTLVPLGCFCGVLGFCYKWSEDTNVFGIAVSCPSVDIDSISMWVGASVALWVSIIFLTWHVLFPTCIKMEQDQRLFSLPTRDSLFSSLGLLMKRKDESFDHKLFRHEKREIDEKEKEEDFKLDFNKGNTDENESFVNGKTRECEERKKKKKKDIPYIYICGTMWHETRQEMLQLLKSLFRLDRHLQKDLGEEGDDYFEQEIHIIFDDAFETDKIIRQRLPNDYVKRLVECMEEASTSISEDIMHWNNKRLTKRTTPYGGRLEWSMPFGTKMTIHLKDKNKIRPRKRWSQIMYMYYLLGYKMMGKNGEDSQRAEKTNEKHQYCRIDSILNELPKDKVNKAHNTFILALDGDVDFKPEAIHKLIHKMKKNEKVGAVCGRIHPIGSGLVVWYQQFEYAVGHWLQKATEHVFGCVLCCPGAFSLFRATALMDDNVMRKYTSPLLEARHFIQYEQGEDRWLCTLMLQQGWKIDYAASADAFTFVPMTFEEFFVQRRRWAPSTLANIIDLLSSWRVTTKLNDNISTLFVFYQFILLFSNLLGLGTVTLMITGSFNAVLKITLFQSYVVAVTPVAVFAIICMKCSNDKQISAAALLSTVYTLVMVIVTVGLFVNISAEKTYSPNVIFFVEILCIFLIAGFAHPKELMCLVHGFLYYLMVPSTFIFLTVYYMCNIHVVSWGTREKKTEEEAVSSAEATKSPTIAILTLVKEKTMRFINKQLLSGCKVEQQANGNETEPGTLPQIRVSPVPPTAPSCPEVSKDPNAWQAMKYLGPKEKENTEDSETQFWTDILKKYLHPLEEDKQKKKEIVTELKSLRNNVACGFLLINFLFATAIFQLQNNTDQLKNVYILNEYEPLSITFLLVFALVILL</sequence>
<dbReference type="InterPro" id="IPR004835">
    <property type="entry name" value="Chitin_synth"/>
</dbReference>
<feature type="domain" description="Myosin motor" evidence="20">
    <location>
        <begin position="5"/>
        <end position="648"/>
    </location>
</feature>
<dbReference type="InterPro" id="IPR001609">
    <property type="entry name" value="Myosin_head_motor_dom-like"/>
</dbReference>
<dbReference type="PRINTS" id="PR00193">
    <property type="entry name" value="MYOSINHEAVY"/>
</dbReference>
<evidence type="ECO:0000256" key="7">
    <source>
        <dbReference type="ARBA" id="ARBA00022741"/>
    </source>
</evidence>
<keyword evidence="14" id="KW-0325">Glycoprotein</keyword>
<keyword evidence="22" id="KW-1185">Reference proteome</keyword>
<feature type="transmembrane region" description="Helical" evidence="19">
    <location>
        <begin position="1656"/>
        <end position="1674"/>
    </location>
</feature>
<feature type="transmembrane region" description="Helical" evidence="19">
    <location>
        <begin position="1532"/>
        <end position="1554"/>
    </location>
</feature>
<organism evidence="21 22">
    <name type="scientific">Mytilus coruscus</name>
    <name type="common">Sea mussel</name>
    <dbReference type="NCBI Taxonomy" id="42192"/>
    <lineage>
        <taxon>Eukaryota</taxon>
        <taxon>Metazoa</taxon>
        <taxon>Spiralia</taxon>
        <taxon>Lophotrochozoa</taxon>
        <taxon>Mollusca</taxon>
        <taxon>Bivalvia</taxon>
        <taxon>Autobranchia</taxon>
        <taxon>Pteriomorphia</taxon>
        <taxon>Mytilida</taxon>
        <taxon>Mytiloidea</taxon>
        <taxon>Mytilidae</taxon>
        <taxon>Mytilinae</taxon>
        <taxon>Mytilus</taxon>
    </lineage>
</organism>
<feature type="region of interest" description="Actin-binding" evidence="17">
    <location>
        <begin position="585"/>
        <end position="607"/>
    </location>
</feature>
<dbReference type="GO" id="GO:0016459">
    <property type="term" value="C:myosin complex"/>
    <property type="evidence" value="ECO:0007669"/>
    <property type="project" value="UniProtKB-KW"/>
</dbReference>
<keyword evidence="5 21" id="KW-0808">Transferase</keyword>
<dbReference type="PANTHER" id="PTHR22914">
    <property type="entry name" value="CHITIN SYNTHASE"/>
    <property type="match status" value="1"/>
</dbReference>
<accession>A0A6J8CGM5</accession>
<evidence type="ECO:0000256" key="10">
    <source>
        <dbReference type="ARBA" id="ARBA00023054"/>
    </source>
</evidence>
<gene>
    <name evidence="21" type="ORF">MCOR_29375</name>
</gene>
<keyword evidence="4 21" id="KW-0328">Glycosyltransferase</keyword>
<feature type="transmembrane region" description="Helical" evidence="19">
    <location>
        <begin position="1818"/>
        <end position="1838"/>
    </location>
</feature>
<feature type="region of interest" description="Disordered" evidence="18">
    <location>
        <begin position="1734"/>
        <end position="1761"/>
    </location>
</feature>
<keyword evidence="11 17" id="KW-0518">Myosin</keyword>
<dbReference type="Pfam" id="PF00063">
    <property type="entry name" value="Myosin_head"/>
    <property type="match status" value="1"/>
</dbReference>
<feature type="transmembrane region" description="Helical" evidence="19">
    <location>
        <begin position="1050"/>
        <end position="1073"/>
    </location>
</feature>
<keyword evidence="3" id="KW-1003">Cell membrane</keyword>
<keyword evidence="8 17" id="KW-0067">ATP-binding</keyword>
<keyword evidence="9 19" id="KW-1133">Transmembrane helix</keyword>
<evidence type="ECO:0000256" key="11">
    <source>
        <dbReference type="ARBA" id="ARBA00023123"/>
    </source>
</evidence>